<name>A0ABW4PYV2_9MICO</name>
<keyword evidence="4" id="KW-1185">Reference proteome</keyword>
<keyword evidence="1" id="KW-0479">Metal-binding</keyword>
<dbReference type="CDD" id="cd08353">
    <property type="entry name" value="VOC_like"/>
    <property type="match status" value="1"/>
</dbReference>
<dbReference type="InterPro" id="IPR004360">
    <property type="entry name" value="Glyas_Fos-R_dOase_dom"/>
</dbReference>
<sequence length="147" mass="15957">MSMLRMDHVGLIVEDLEAAISFFETLGLQVEGRAEVSVEWAERVTGLPGMRTRIAMLAAPDGSGRIEVGAFDSPAAVGRDRPRDEPHALGYRSLMFEVDDVDATTERLAAHGATLIGEAATYEDSYRMCYLRGPEGIIVALAESVRS</sequence>
<accession>A0ABW4PYV2</accession>
<feature type="domain" description="VOC" evidence="2">
    <location>
        <begin position="5"/>
        <end position="144"/>
    </location>
</feature>
<dbReference type="RefSeq" id="WP_343904498.1">
    <property type="nucleotide sequence ID" value="NZ_BAAAIS010000002.1"/>
</dbReference>
<dbReference type="InterPro" id="IPR051785">
    <property type="entry name" value="MMCE/EMCE_epimerase"/>
</dbReference>
<dbReference type="InterPro" id="IPR029068">
    <property type="entry name" value="Glyas_Bleomycin-R_OHBP_Dase"/>
</dbReference>
<comment type="caution">
    <text evidence="3">The sequence shown here is derived from an EMBL/GenBank/DDBJ whole genome shotgun (WGS) entry which is preliminary data.</text>
</comment>
<dbReference type="InterPro" id="IPR037523">
    <property type="entry name" value="VOC_core"/>
</dbReference>
<evidence type="ECO:0000259" key="2">
    <source>
        <dbReference type="PROSITE" id="PS51819"/>
    </source>
</evidence>
<dbReference type="PANTHER" id="PTHR43048">
    <property type="entry name" value="METHYLMALONYL-COA EPIMERASE"/>
    <property type="match status" value="1"/>
</dbReference>
<protein>
    <submittedName>
        <fullName evidence="3">VOC family protein</fullName>
    </submittedName>
</protein>
<organism evidence="3 4">
    <name type="scientific">Brachybacterium rhamnosum</name>
    <dbReference type="NCBI Taxonomy" id="173361"/>
    <lineage>
        <taxon>Bacteria</taxon>
        <taxon>Bacillati</taxon>
        <taxon>Actinomycetota</taxon>
        <taxon>Actinomycetes</taxon>
        <taxon>Micrococcales</taxon>
        <taxon>Dermabacteraceae</taxon>
        <taxon>Brachybacterium</taxon>
    </lineage>
</organism>
<dbReference type="EMBL" id="JBHUFL010000002">
    <property type="protein sequence ID" value="MFD1835489.1"/>
    <property type="molecule type" value="Genomic_DNA"/>
</dbReference>
<dbReference type="SUPFAM" id="SSF54593">
    <property type="entry name" value="Glyoxalase/Bleomycin resistance protein/Dihydroxybiphenyl dioxygenase"/>
    <property type="match status" value="1"/>
</dbReference>
<evidence type="ECO:0000256" key="1">
    <source>
        <dbReference type="ARBA" id="ARBA00022723"/>
    </source>
</evidence>
<evidence type="ECO:0000313" key="4">
    <source>
        <dbReference type="Proteomes" id="UP001597280"/>
    </source>
</evidence>
<dbReference type="Pfam" id="PF00903">
    <property type="entry name" value="Glyoxalase"/>
    <property type="match status" value="1"/>
</dbReference>
<evidence type="ECO:0000313" key="3">
    <source>
        <dbReference type="EMBL" id="MFD1835489.1"/>
    </source>
</evidence>
<dbReference type="PROSITE" id="PS51819">
    <property type="entry name" value="VOC"/>
    <property type="match status" value="1"/>
</dbReference>
<gene>
    <name evidence="3" type="ORF">ACFSDA_10425</name>
</gene>
<reference evidence="4" key="1">
    <citation type="journal article" date="2019" name="Int. J. Syst. Evol. Microbiol.">
        <title>The Global Catalogue of Microorganisms (GCM) 10K type strain sequencing project: providing services to taxonomists for standard genome sequencing and annotation.</title>
        <authorList>
            <consortium name="The Broad Institute Genomics Platform"/>
            <consortium name="The Broad Institute Genome Sequencing Center for Infectious Disease"/>
            <person name="Wu L."/>
            <person name="Ma J."/>
        </authorList>
    </citation>
    <scope>NUCLEOTIDE SEQUENCE [LARGE SCALE GENOMIC DNA]</scope>
    <source>
        <strain evidence="4">JCM 11650</strain>
    </source>
</reference>
<proteinExistence type="predicted"/>
<dbReference type="PANTHER" id="PTHR43048:SF5">
    <property type="entry name" value="BLR5325 PROTEIN"/>
    <property type="match status" value="1"/>
</dbReference>
<dbReference type="Gene3D" id="3.10.180.10">
    <property type="entry name" value="2,3-Dihydroxybiphenyl 1,2-Dioxygenase, domain 1"/>
    <property type="match status" value="1"/>
</dbReference>
<dbReference type="Proteomes" id="UP001597280">
    <property type="component" value="Unassembled WGS sequence"/>
</dbReference>